<evidence type="ECO:0000256" key="5">
    <source>
        <dbReference type="ARBA" id="ARBA00023136"/>
    </source>
</evidence>
<dbReference type="InterPro" id="IPR015867">
    <property type="entry name" value="N-reg_PII/ATP_PRibTrfase_C"/>
</dbReference>
<reference evidence="8" key="2">
    <citation type="journal article" date="2021" name="PeerJ">
        <title>Extensive microbial diversity within the chicken gut microbiome revealed by metagenomics and culture.</title>
        <authorList>
            <person name="Gilroy R."/>
            <person name="Ravi A."/>
            <person name="Getino M."/>
            <person name="Pursley I."/>
            <person name="Horton D.L."/>
            <person name="Alikhan N.F."/>
            <person name="Baker D."/>
            <person name="Gharbi K."/>
            <person name="Hall N."/>
            <person name="Watson M."/>
            <person name="Adriaenssens E.M."/>
            <person name="Foster-Nyarko E."/>
            <person name="Jarju S."/>
            <person name="Secka A."/>
            <person name="Antonio M."/>
            <person name="Oren A."/>
            <person name="Chaudhuri R.R."/>
            <person name="La Ragione R."/>
            <person name="Hildebrand F."/>
            <person name="Pallen M.J."/>
        </authorList>
    </citation>
    <scope>NUCLEOTIDE SEQUENCE</scope>
    <source>
        <strain evidence="8">ChiBcec7-5410</strain>
    </source>
</reference>
<proteinExistence type="predicted"/>
<evidence type="ECO:0000259" key="7">
    <source>
        <dbReference type="Pfam" id="PF10035"/>
    </source>
</evidence>
<dbReference type="InterPro" id="IPR019264">
    <property type="entry name" value="DUF2179"/>
</dbReference>
<dbReference type="Proteomes" id="UP000824160">
    <property type="component" value="Unassembled WGS sequence"/>
</dbReference>
<dbReference type="GO" id="GO:0005886">
    <property type="term" value="C:plasma membrane"/>
    <property type="evidence" value="ECO:0007669"/>
    <property type="project" value="UniProtKB-SubCell"/>
</dbReference>
<comment type="subcellular location">
    <subcellularLocation>
        <location evidence="1">Cell membrane</location>
        <topology evidence="1">Multi-pass membrane protein</topology>
    </subcellularLocation>
</comment>
<dbReference type="EMBL" id="DVLW01000215">
    <property type="protein sequence ID" value="HIT95083.1"/>
    <property type="molecule type" value="Genomic_DNA"/>
</dbReference>
<sequence length="308" mass="33442">MKKRSEELLKDMLHVISGSFIYTMGVYCFTAPNQIAPGGVTGLSTMINALTNIPMGILTFALNAPLLLLAFFFVGKKFAGKTLITITIMTFCLDVVLVHFPVYQGDMILGALFGGGLMGAGLGIVFMRDFTTGGSDVVAKMVQVRRPDFQMGQIIMMIDVCIVALSWFVYGRIESVLYAGITIMVYTRVADMVLYRRGNGKVVFLISKKGHEIARRVILECHRGVTILNGRGAYTGMPNDVLVIAIRSRDYYKLKTVATEVDDRAFIIASDCGEIHGNGFRPGDLPEVAAADWSGGATAEPSTAAQQA</sequence>
<feature type="domain" description="DUF2179" evidence="7">
    <location>
        <begin position="223"/>
        <end position="277"/>
    </location>
</feature>
<feature type="transmembrane region" description="Helical" evidence="6">
    <location>
        <begin position="108"/>
        <end position="130"/>
    </location>
</feature>
<dbReference type="CDD" id="cd16380">
    <property type="entry name" value="YitT_C"/>
    <property type="match status" value="1"/>
</dbReference>
<dbReference type="PANTHER" id="PTHR33545:SF5">
    <property type="entry name" value="UPF0750 MEMBRANE PROTEIN YITT"/>
    <property type="match status" value="1"/>
</dbReference>
<dbReference type="AlphaFoldDB" id="A0A9D1KRH6"/>
<dbReference type="PANTHER" id="PTHR33545">
    <property type="entry name" value="UPF0750 MEMBRANE PROTEIN YITT-RELATED"/>
    <property type="match status" value="1"/>
</dbReference>
<dbReference type="Gene3D" id="3.30.70.120">
    <property type="match status" value="1"/>
</dbReference>
<evidence type="ECO:0000256" key="6">
    <source>
        <dbReference type="SAM" id="Phobius"/>
    </source>
</evidence>
<dbReference type="Pfam" id="PF02588">
    <property type="entry name" value="YitT_membrane"/>
    <property type="match status" value="1"/>
</dbReference>
<gene>
    <name evidence="8" type="ORF">IAC43_07840</name>
</gene>
<comment type="caution">
    <text evidence="8">The sequence shown here is derived from an EMBL/GenBank/DDBJ whole genome shotgun (WGS) entry which is preliminary data.</text>
</comment>
<feature type="transmembrane region" description="Helical" evidence="6">
    <location>
        <begin position="151"/>
        <end position="170"/>
    </location>
</feature>
<feature type="transmembrane region" description="Helical" evidence="6">
    <location>
        <begin position="12"/>
        <end position="33"/>
    </location>
</feature>
<feature type="transmembrane region" description="Helical" evidence="6">
    <location>
        <begin position="82"/>
        <end position="102"/>
    </location>
</feature>
<dbReference type="InterPro" id="IPR003740">
    <property type="entry name" value="YitT"/>
</dbReference>
<protein>
    <submittedName>
        <fullName evidence="8">YitT family protein</fullName>
    </submittedName>
</protein>
<dbReference type="PIRSF" id="PIRSF006483">
    <property type="entry name" value="Membrane_protein_YitT"/>
    <property type="match status" value="1"/>
</dbReference>
<name>A0A9D1KRH6_9FIRM</name>
<organism evidence="8 9">
    <name type="scientific">Candidatus Faecivivens stercoripullorum</name>
    <dbReference type="NCBI Taxonomy" id="2840805"/>
    <lineage>
        <taxon>Bacteria</taxon>
        <taxon>Bacillati</taxon>
        <taxon>Bacillota</taxon>
        <taxon>Clostridia</taxon>
        <taxon>Eubacteriales</taxon>
        <taxon>Oscillospiraceae</taxon>
        <taxon>Oscillospiraceae incertae sedis</taxon>
        <taxon>Candidatus Faecivivens</taxon>
    </lineage>
</organism>
<evidence type="ECO:0000313" key="8">
    <source>
        <dbReference type="EMBL" id="HIT95083.1"/>
    </source>
</evidence>
<keyword evidence="4 6" id="KW-1133">Transmembrane helix</keyword>
<feature type="transmembrane region" description="Helical" evidence="6">
    <location>
        <begin position="53"/>
        <end position="75"/>
    </location>
</feature>
<evidence type="ECO:0000256" key="3">
    <source>
        <dbReference type="ARBA" id="ARBA00022692"/>
    </source>
</evidence>
<reference evidence="8" key="1">
    <citation type="submission" date="2020-10" db="EMBL/GenBank/DDBJ databases">
        <authorList>
            <person name="Gilroy R."/>
        </authorList>
    </citation>
    <scope>NUCLEOTIDE SEQUENCE</scope>
    <source>
        <strain evidence="8">ChiBcec7-5410</strain>
    </source>
</reference>
<evidence type="ECO:0000256" key="4">
    <source>
        <dbReference type="ARBA" id="ARBA00022989"/>
    </source>
</evidence>
<evidence type="ECO:0000256" key="1">
    <source>
        <dbReference type="ARBA" id="ARBA00004651"/>
    </source>
</evidence>
<keyword evidence="3 6" id="KW-0812">Transmembrane</keyword>
<dbReference type="Pfam" id="PF10035">
    <property type="entry name" value="DUF2179"/>
    <property type="match status" value="1"/>
</dbReference>
<keyword evidence="5 6" id="KW-0472">Membrane</keyword>
<dbReference type="InterPro" id="IPR051461">
    <property type="entry name" value="UPF0750_membrane"/>
</dbReference>
<keyword evidence="2" id="KW-1003">Cell membrane</keyword>
<accession>A0A9D1KRH6</accession>
<evidence type="ECO:0000313" key="9">
    <source>
        <dbReference type="Proteomes" id="UP000824160"/>
    </source>
</evidence>
<evidence type="ECO:0000256" key="2">
    <source>
        <dbReference type="ARBA" id="ARBA00022475"/>
    </source>
</evidence>